<feature type="compositionally biased region" description="Acidic residues" evidence="1">
    <location>
        <begin position="119"/>
        <end position="138"/>
    </location>
</feature>
<dbReference type="EMBL" id="HG994367">
    <property type="protein sequence ID" value="CAF1703981.1"/>
    <property type="molecule type" value="Genomic_DNA"/>
</dbReference>
<name>A0A816IGM4_BRANA</name>
<proteinExistence type="predicted"/>
<feature type="compositionally biased region" description="Polar residues" evidence="1">
    <location>
        <begin position="141"/>
        <end position="153"/>
    </location>
</feature>
<dbReference type="Gene3D" id="3.40.50.1820">
    <property type="entry name" value="alpha/beta hydrolase"/>
    <property type="match status" value="1"/>
</dbReference>
<evidence type="ECO:0000256" key="1">
    <source>
        <dbReference type="SAM" id="MobiDB-lite"/>
    </source>
</evidence>
<dbReference type="Proteomes" id="UP001295469">
    <property type="component" value="Chromosome C03"/>
</dbReference>
<feature type="compositionally biased region" description="Basic and acidic residues" evidence="1">
    <location>
        <begin position="104"/>
        <end position="118"/>
    </location>
</feature>
<sequence>MDSVLRSELIRYGEMAQACYDAFDFNPSSRYCGNPCRVLASKCKTSPFGSDVGCWFDEALRTQAVLLEAGFLNIFGLEKLSNGTEYISRSNAPTGLCTPHGNYGRKDEPIDKSKHWGDLEEEEQEEEMDEEELEDGMESVDTLSSTPTGTETPNEIEAEKGIR</sequence>
<dbReference type="InterPro" id="IPR029058">
    <property type="entry name" value="AB_hydrolase_fold"/>
</dbReference>
<reference evidence="2" key="1">
    <citation type="submission" date="2021-01" db="EMBL/GenBank/DDBJ databases">
        <authorList>
            <consortium name="Genoscope - CEA"/>
            <person name="William W."/>
        </authorList>
    </citation>
    <scope>NUCLEOTIDE SEQUENCE</scope>
</reference>
<accession>A0A816IGM4</accession>
<feature type="region of interest" description="Disordered" evidence="1">
    <location>
        <begin position="97"/>
        <end position="163"/>
    </location>
</feature>
<gene>
    <name evidence="2" type="ORF">DARMORV10_C03P44500.1</name>
</gene>
<dbReference type="AlphaFoldDB" id="A0A816IGM4"/>
<evidence type="ECO:0000313" key="2">
    <source>
        <dbReference type="EMBL" id="CAF1703981.1"/>
    </source>
</evidence>
<protein>
    <submittedName>
        <fullName evidence="2">(rape) hypothetical protein</fullName>
    </submittedName>
</protein>
<organism evidence="2">
    <name type="scientific">Brassica napus</name>
    <name type="common">Rape</name>
    <dbReference type="NCBI Taxonomy" id="3708"/>
    <lineage>
        <taxon>Eukaryota</taxon>
        <taxon>Viridiplantae</taxon>
        <taxon>Streptophyta</taxon>
        <taxon>Embryophyta</taxon>
        <taxon>Tracheophyta</taxon>
        <taxon>Spermatophyta</taxon>
        <taxon>Magnoliopsida</taxon>
        <taxon>eudicotyledons</taxon>
        <taxon>Gunneridae</taxon>
        <taxon>Pentapetalae</taxon>
        <taxon>rosids</taxon>
        <taxon>malvids</taxon>
        <taxon>Brassicales</taxon>
        <taxon>Brassicaceae</taxon>
        <taxon>Brassiceae</taxon>
        <taxon>Brassica</taxon>
    </lineage>
</organism>